<gene>
    <name evidence="2" type="ORF">SLS63_013459</name>
</gene>
<evidence type="ECO:0000256" key="1">
    <source>
        <dbReference type="SAM" id="MobiDB-lite"/>
    </source>
</evidence>
<proteinExistence type="predicted"/>
<dbReference type="Proteomes" id="UP001430848">
    <property type="component" value="Unassembled WGS sequence"/>
</dbReference>
<protein>
    <submittedName>
        <fullName evidence="2">Uncharacterized protein</fullName>
    </submittedName>
</protein>
<dbReference type="EMBL" id="JAKNSF020000182">
    <property type="protein sequence ID" value="KAK7708653.1"/>
    <property type="molecule type" value="Genomic_DNA"/>
</dbReference>
<keyword evidence="3" id="KW-1185">Reference proteome</keyword>
<organism evidence="2 3">
    <name type="scientific">Diaporthe eres</name>
    <name type="common">Phomopsis oblonga</name>
    <dbReference type="NCBI Taxonomy" id="83184"/>
    <lineage>
        <taxon>Eukaryota</taxon>
        <taxon>Fungi</taxon>
        <taxon>Dikarya</taxon>
        <taxon>Ascomycota</taxon>
        <taxon>Pezizomycotina</taxon>
        <taxon>Sordariomycetes</taxon>
        <taxon>Sordariomycetidae</taxon>
        <taxon>Diaporthales</taxon>
        <taxon>Diaporthaceae</taxon>
        <taxon>Diaporthe</taxon>
        <taxon>Diaporthe eres species complex</taxon>
    </lineage>
</organism>
<evidence type="ECO:0000313" key="2">
    <source>
        <dbReference type="EMBL" id="KAK7708653.1"/>
    </source>
</evidence>
<sequence length="66" mass="7058">MHTRKAGKKTGSPLPPAEADLVSESGKEMKGPHKAQRSRQTRAPKTTPAWALPRSKAEATSGEIHA</sequence>
<feature type="region of interest" description="Disordered" evidence="1">
    <location>
        <begin position="1"/>
        <end position="66"/>
    </location>
</feature>
<comment type="caution">
    <text evidence="2">The sequence shown here is derived from an EMBL/GenBank/DDBJ whole genome shotgun (WGS) entry which is preliminary data.</text>
</comment>
<name>A0ABR1NNF4_DIAER</name>
<evidence type="ECO:0000313" key="3">
    <source>
        <dbReference type="Proteomes" id="UP001430848"/>
    </source>
</evidence>
<accession>A0ABR1NNF4</accession>
<feature type="compositionally biased region" description="Basic residues" evidence="1">
    <location>
        <begin position="32"/>
        <end position="42"/>
    </location>
</feature>
<reference evidence="2 3" key="1">
    <citation type="submission" date="2024-02" db="EMBL/GenBank/DDBJ databases">
        <title>De novo assembly and annotation of 12 fungi associated with fruit tree decline syndrome in Ontario, Canada.</title>
        <authorList>
            <person name="Sulman M."/>
            <person name="Ellouze W."/>
            <person name="Ilyukhin E."/>
        </authorList>
    </citation>
    <scope>NUCLEOTIDE SEQUENCE [LARGE SCALE GENOMIC DNA]</scope>
    <source>
        <strain evidence="2 3">M169</strain>
    </source>
</reference>